<dbReference type="EMBL" id="VUJX02000012">
    <property type="protein sequence ID" value="KAL0930152.1"/>
    <property type="molecule type" value="Genomic_DNA"/>
</dbReference>
<protein>
    <submittedName>
        <fullName evidence="1">Uncharacterized protein</fullName>
    </submittedName>
</protein>
<evidence type="ECO:0000313" key="1">
    <source>
        <dbReference type="EMBL" id="KAL0930152.1"/>
    </source>
</evidence>
<accession>A0ACC3YFL9</accession>
<sequence length="305" mass="34797">MEPTEDYLGYAITLAPMRERDEIRAPGEDWTGVTNTRSRRKLQNRLNQRATRRRKRLLVKSESPLVDQASNVMTIASRAASERRPDEIDSFVTSNMVDTFRQFADAAYLRFLRSSPSIEHLPTVIHVNVLNAMAGNSHALGLSHLWLFCDAMSPICQYGPLLGPGFEGIAQCPESLRPTKLQLEVPHHPWIDLLPVPQLRDNILRGCVLSYRFDEDELWYDMVEMKPAEEDDGAGESHSPSLLTWGKNPWDVDGWEVTGAFLKKWGFLLKGCEQILKSTNYWRAKRGEKRICVNADELGVEWKQS</sequence>
<name>A0ACC3YFL9_COLTU</name>
<reference evidence="1 2" key="1">
    <citation type="journal article" date="2020" name="Phytopathology">
        <title>Genome Sequence Resources of Colletotrichum truncatum, C. plurivorum, C. musicola, and C. sojae: Four Species Pathogenic to Soybean (Glycine max).</title>
        <authorList>
            <person name="Rogerio F."/>
            <person name="Boufleur T.R."/>
            <person name="Ciampi-Guillardi M."/>
            <person name="Sukno S.A."/>
            <person name="Thon M.R."/>
            <person name="Massola Junior N.S."/>
            <person name="Baroncelli R."/>
        </authorList>
    </citation>
    <scope>NUCLEOTIDE SEQUENCE [LARGE SCALE GENOMIC DNA]</scope>
    <source>
        <strain evidence="1 2">CMES1059</strain>
    </source>
</reference>
<organism evidence="1 2">
    <name type="scientific">Colletotrichum truncatum</name>
    <name type="common">Anthracnose fungus</name>
    <name type="synonym">Colletotrichum capsici</name>
    <dbReference type="NCBI Taxonomy" id="5467"/>
    <lineage>
        <taxon>Eukaryota</taxon>
        <taxon>Fungi</taxon>
        <taxon>Dikarya</taxon>
        <taxon>Ascomycota</taxon>
        <taxon>Pezizomycotina</taxon>
        <taxon>Sordariomycetes</taxon>
        <taxon>Hypocreomycetidae</taxon>
        <taxon>Glomerellales</taxon>
        <taxon>Glomerellaceae</taxon>
        <taxon>Colletotrichum</taxon>
        <taxon>Colletotrichum truncatum species complex</taxon>
    </lineage>
</organism>
<gene>
    <name evidence="1" type="ORF">CTRU02_214972</name>
</gene>
<keyword evidence="2" id="KW-1185">Reference proteome</keyword>
<evidence type="ECO:0000313" key="2">
    <source>
        <dbReference type="Proteomes" id="UP000805649"/>
    </source>
</evidence>
<dbReference type="Proteomes" id="UP000805649">
    <property type="component" value="Unassembled WGS sequence"/>
</dbReference>
<proteinExistence type="predicted"/>
<comment type="caution">
    <text evidence="1">The sequence shown here is derived from an EMBL/GenBank/DDBJ whole genome shotgun (WGS) entry which is preliminary data.</text>
</comment>